<organism evidence="1">
    <name type="scientific">Anopheles darlingi</name>
    <name type="common">Mosquito</name>
    <dbReference type="NCBI Taxonomy" id="43151"/>
    <lineage>
        <taxon>Eukaryota</taxon>
        <taxon>Metazoa</taxon>
        <taxon>Ecdysozoa</taxon>
        <taxon>Arthropoda</taxon>
        <taxon>Hexapoda</taxon>
        <taxon>Insecta</taxon>
        <taxon>Pterygota</taxon>
        <taxon>Neoptera</taxon>
        <taxon>Endopterygota</taxon>
        <taxon>Diptera</taxon>
        <taxon>Nematocera</taxon>
        <taxon>Culicoidea</taxon>
        <taxon>Culicidae</taxon>
        <taxon>Anophelinae</taxon>
        <taxon>Anopheles</taxon>
    </lineage>
</organism>
<reference evidence="1" key="1">
    <citation type="submission" date="2018-01" db="EMBL/GenBank/DDBJ databases">
        <title>An insight into the sialome of Amazonian anophelines.</title>
        <authorList>
            <person name="Ribeiro J.M."/>
            <person name="Scarpassa V."/>
            <person name="Calvo E."/>
        </authorList>
    </citation>
    <scope>NUCLEOTIDE SEQUENCE</scope>
</reference>
<accession>A0A2M4D0L2</accession>
<dbReference type="AlphaFoldDB" id="A0A2M4D0L2"/>
<evidence type="ECO:0000313" key="1">
    <source>
        <dbReference type="EMBL" id="MBW71120.1"/>
    </source>
</evidence>
<protein>
    <submittedName>
        <fullName evidence="1">Uncharacterized protein</fullName>
    </submittedName>
</protein>
<name>A0A2M4D0L2_ANODA</name>
<dbReference type="EMBL" id="GGFL01006942">
    <property type="protein sequence ID" value="MBW71120.1"/>
    <property type="molecule type" value="Transcribed_RNA"/>
</dbReference>
<sequence>MYILFLLVGFACLCITSIPFCLVVSCSFYTPPEFARRLLPPFTSINCSILLLRTFVYNMNNNFVCDCVLCYVVPRPLLLLFTTYT</sequence>
<proteinExistence type="predicted"/>